<dbReference type="Pfam" id="PF11392">
    <property type="entry name" value="AllH"/>
    <property type="match status" value="1"/>
</dbReference>
<accession>A0ABN2TUL3</accession>
<evidence type="ECO:0000313" key="1">
    <source>
        <dbReference type="EMBL" id="GAA2021861.1"/>
    </source>
</evidence>
<reference evidence="1 2" key="1">
    <citation type="journal article" date="2019" name="Int. J. Syst. Evol. Microbiol.">
        <title>The Global Catalogue of Microorganisms (GCM) 10K type strain sequencing project: providing services to taxonomists for standard genome sequencing and annotation.</title>
        <authorList>
            <consortium name="The Broad Institute Genomics Platform"/>
            <consortium name="The Broad Institute Genome Sequencing Center for Infectious Disease"/>
            <person name="Wu L."/>
            <person name="Ma J."/>
        </authorList>
    </citation>
    <scope>NUCLEOTIDE SEQUENCE [LARGE SCALE GENOMIC DNA]</scope>
    <source>
        <strain evidence="1 2">JCM 14283</strain>
    </source>
</reference>
<evidence type="ECO:0008006" key="3">
    <source>
        <dbReference type="Google" id="ProtNLM"/>
    </source>
</evidence>
<sequence>MGAIAGLDRVRLPAAVSPLVAAELAGPPRHRRVLAAFPSCLYVELGAHERVLGVLTSDAEPLPIGVRLAVPSSDVQWGVEPGGHVVVGEGRVRLPQADVVAVRPLPPGRVQPVRSCISAVSLPAPGALGALARDLTAAALAAESVEAGVRGLVGAGRGLTPSGDDVLCGVLLTLSAVESPEARRALAAVRTVVRSALLRTTSLSAALLVAAGDGYAVPDVARLVTLLAGAGCAAPERGLVERVLAIGHTSGRDLLAGVSGALRALRHHASTTQEGVRRA</sequence>
<evidence type="ECO:0000313" key="2">
    <source>
        <dbReference type="Proteomes" id="UP001501285"/>
    </source>
</evidence>
<dbReference type="InterPro" id="IPR021530">
    <property type="entry name" value="AllH-like"/>
</dbReference>
<dbReference type="Proteomes" id="UP001501285">
    <property type="component" value="Unassembled WGS sequence"/>
</dbReference>
<protein>
    <recommendedName>
        <fullName evidence="3">DUF2877 domain-containing protein</fullName>
    </recommendedName>
</protein>
<keyword evidence="2" id="KW-1185">Reference proteome</keyword>
<proteinExistence type="predicted"/>
<name>A0ABN2TUL3_9MICO</name>
<organism evidence="1 2">
    <name type="scientific">Terrabacter terrae</name>
    <dbReference type="NCBI Taxonomy" id="318434"/>
    <lineage>
        <taxon>Bacteria</taxon>
        <taxon>Bacillati</taxon>
        <taxon>Actinomycetota</taxon>
        <taxon>Actinomycetes</taxon>
        <taxon>Micrococcales</taxon>
        <taxon>Intrasporangiaceae</taxon>
        <taxon>Terrabacter</taxon>
    </lineage>
</organism>
<dbReference type="EMBL" id="BAAANB010000001">
    <property type="protein sequence ID" value="GAA2021861.1"/>
    <property type="molecule type" value="Genomic_DNA"/>
</dbReference>
<comment type="caution">
    <text evidence="1">The sequence shown here is derived from an EMBL/GenBank/DDBJ whole genome shotgun (WGS) entry which is preliminary data.</text>
</comment>
<gene>
    <name evidence="1" type="ORF">GCM10009740_08330</name>
</gene>